<evidence type="ECO:0000313" key="3">
    <source>
        <dbReference type="Proteomes" id="UP001165633"/>
    </source>
</evidence>
<sequence>MKKVLYRLSLLCLYATFIQYAKFITDGLMRCLTINQESSIGAFSAGVLIYLLVIPVAFINRHYKQKNGL</sequence>
<accession>A0ABT3W8X4</accession>
<keyword evidence="3" id="KW-1185">Reference proteome</keyword>
<keyword evidence="1" id="KW-0472">Membrane</keyword>
<name>A0ABT3W8X4_9PROT</name>
<evidence type="ECO:0000313" key="2">
    <source>
        <dbReference type="EMBL" id="MCX5615520.1"/>
    </source>
</evidence>
<gene>
    <name evidence="2" type="ORF">NQF87_00780</name>
</gene>
<keyword evidence="1" id="KW-0812">Transmembrane</keyword>
<evidence type="ECO:0000256" key="1">
    <source>
        <dbReference type="SAM" id="Phobius"/>
    </source>
</evidence>
<keyword evidence="1" id="KW-1133">Transmembrane helix</keyword>
<comment type="caution">
    <text evidence="2">The sequence shown here is derived from an EMBL/GenBank/DDBJ whole genome shotgun (WGS) entry which is preliminary data.</text>
</comment>
<dbReference type="Proteomes" id="UP001165633">
    <property type="component" value="Unassembled WGS sequence"/>
</dbReference>
<dbReference type="EMBL" id="JANIDV010000001">
    <property type="protein sequence ID" value="MCX5615520.1"/>
    <property type="molecule type" value="Genomic_DNA"/>
</dbReference>
<protein>
    <submittedName>
        <fullName evidence="2">Uncharacterized protein</fullName>
    </submittedName>
</protein>
<feature type="transmembrane region" description="Helical" evidence="1">
    <location>
        <begin position="39"/>
        <end position="59"/>
    </location>
</feature>
<organism evidence="2 3">
    <name type="scientific">Bombella dulcis</name>
    <dbReference type="NCBI Taxonomy" id="2967339"/>
    <lineage>
        <taxon>Bacteria</taxon>
        <taxon>Pseudomonadati</taxon>
        <taxon>Pseudomonadota</taxon>
        <taxon>Alphaproteobacteria</taxon>
        <taxon>Acetobacterales</taxon>
        <taxon>Acetobacteraceae</taxon>
        <taxon>Bombella</taxon>
    </lineage>
</organism>
<reference evidence="2" key="1">
    <citation type="submission" date="2022-07" db="EMBL/GenBank/DDBJ databases">
        <title>Bombella genomes.</title>
        <authorList>
            <person name="Harer L."/>
            <person name="Styblova S."/>
            <person name="Ehrmann M."/>
        </authorList>
    </citation>
    <scope>NUCLEOTIDE SEQUENCE</scope>
    <source>
        <strain evidence="2">TMW 2.2559</strain>
    </source>
</reference>
<dbReference type="RefSeq" id="WP_266126526.1">
    <property type="nucleotide sequence ID" value="NZ_JANIDV010000001.1"/>
</dbReference>
<proteinExistence type="predicted"/>